<dbReference type="PANTHER" id="PTHR46586:SF3">
    <property type="entry name" value="ANKYRIN REPEAT-CONTAINING PROTEIN"/>
    <property type="match status" value="1"/>
</dbReference>
<organism evidence="2 3">
    <name type="scientific">Phytophthora citrophthora</name>
    <dbReference type="NCBI Taxonomy" id="4793"/>
    <lineage>
        <taxon>Eukaryota</taxon>
        <taxon>Sar</taxon>
        <taxon>Stramenopiles</taxon>
        <taxon>Oomycota</taxon>
        <taxon>Peronosporomycetes</taxon>
        <taxon>Peronosporales</taxon>
        <taxon>Peronosporaceae</taxon>
        <taxon>Phytophthora</taxon>
    </lineage>
</organism>
<dbReference type="InterPro" id="IPR036770">
    <property type="entry name" value="Ankyrin_rpt-contain_sf"/>
</dbReference>
<reference evidence="2" key="1">
    <citation type="submission" date="2023-08" db="EMBL/GenBank/DDBJ databases">
        <title>Reference Genome Resource for the Citrus Pathogen Phytophthora citrophthora.</title>
        <authorList>
            <person name="Moller H."/>
            <person name="Coetzee B."/>
            <person name="Rose L.J."/>
            <person name="Van Niekerk J.M."/>
        </authorList>
    </citation>
    <scope>NUCLEOTIDE SEQUENCE</scope>
    <source>
        <strain evidence="2">STE-U-9442</strain>
    </source>
</reference>
<dbReference type="Pfam" id="PF13637">
    <property type="entry name" value="Ank_4"/>
    <property type="match status" value="1"/>
</dbReference>
<protein>
    <submittedName>
        <fullName evidence="2">Uncharacterized protein</fullName>
    </submittedName>
</protein>
<sequence length="189" mass="21942">MRRSEWFFVLRIQLLQLKAEDFAGVDETPPPSSQKRRWTPVHLTHALQQAEDWVVVSGVQKRRQRSCKFCALLRTGKKKSFTTTYYSERCPIDDAKGWLCNKFRRQYKCVAKICYDVWHDDFNAGQDIPAHAAMEGHLDVVKWLYENTSHGCTTNAMDHAAGNGHVDVVRWLQINRKEGCLRWTMNNAA</sequence>
<keyword evidence="3" id="KW-1185">Reference proteome</keyword>
<evidence type="ECO:0000256" key="1">
    <source>
        <dbReference type="SAM" id="SignalP"/>
    </source>
</evidence>
<dbReference type="InterPro" id="IPR052050">
    <property type="entry name" value="SecEffector_AnkRepeat"/>
</dbReference>
<feature type="signal peptide" evidence="1">
    <location>
        <begin position="1"/>
        <end position="19"/>
    </location>
</feature>
<dbReference type="AlphaFoldDB" id="A0AAD9LIU2"/>
<dbReference type="EMBL" id="JASMQC010000020">
    <property type="protein sequence ID" value="KAK1936984.1"/>
    <property type="molecule type" value="Genomic_DNA"/>
</dbReference>
<dbReference type="Proteomes" id="UP001259832">
    <property type="component" value="Unassembled WGS sequence"/>
</dbReference>
<feature type="chain" id="PRO_5042177433" evidence="1">
    <location>
        <begin position="20"/>
        <end position="189"/>
    </location>
</feature>
<proteinExistence type="predicted"/>
<dbReference type="Gene3D" id="1.25.40.20">
    <property type="entry name" value="Ankyrin repeat-containing domain"/>
    <property type="match status" value="1"/>
</dbReference>
<keyword evidence="1" id="KW-0732">Signal</keyword>
<name>A0AAD9LIU2_9STRA</name>
<dbReference type="InterPro" id="IPR002110">
    <property type="entry name" value="Ankyrin_rpt"/>
</dbReference>
<dbReference type="PANTHER" id="PTHR46586">
    <property type="entry name" value="ANKYRIN REPEAT-CONTAINING PROTEIN"/>
    <property type="match status" value="1"/>
</dbReference>
<accession>A0AAD9LIU2</accession>
<evidence type="ECO:0000313" key="3">
    <source>
        <dbReference type="Proteomes" id="UP001259832"/>
    </source>
</evidence>
<dbReference type="SUPFAM" id="SSF140860">
    <property type="entry name" value="Pseudo ankyrin repeat-like"/>
    <property type="match status" value="1"/>
</dbReference>
<evidence type="ECO:0000313" key="2">
    <source>
        <dbReference type="EMBL" id="KAK1936984.1"/>
    </source>
</evidence>
<comment type="caution">
    <text evidence="2">The sequence shown here is derived from an EMBL/GenBank/DDBJ whole genome shotgun (WGS) entry which is preliminary data.</text>
</comment>
<gene>
    <name evidence="2" type="ORF">P3T76_009762</name>
</gene>